<dbReference type="GO" id="GO:0030256">
    <property type="term" value="C:type I protein secretion system complex"/>
    <property type="evidence" value="ECO:0007669"/>
    <property type="project" value="InterPro"/>
</dbReference>
<evidence type="ECO:0000256" key="2">
    <source>
        <dbReference type="ARBA" id="ARBA00022692"/>
    </source>
</evidence>
<evidence type="ECO:0000313" key="11">
    <source>
        <dbReference type="EMBL" id="SUS07029.1"/>
    </source>
</evidence>
<dbReference type="GO" id="GO:0005524">
    <property type="term" value="F:ATP binding"/>
    <property type="evidence" value="ECO:0007669"/>
    <property type="project" value="UniProtKB-KW"/>
</dbReference>
<evidence type="ECO:0000256" key="7">
    <source>
        <dbReference type="SAM" id="MobiDB-lite"/>
    </source>
</evidence>
<dbReference type="PANTHER" id="PTHR24221">
    <property type="entry name" value="ATP-BINDING CASSETTE SUB-FAMILY B"/>
    <property type="match status" value="1"/>
</dbReference>
<keyword evidence="5 8" id="KW-1133">Transmembrane helix</keyword>
<dbReference type="EMBL" id="UIDG01000295">
    <property type="protein sequence ID" value="SUS07029.1"/>
    <property type="molecule type" value="Genomic_DNA"/>
</dbReference>
<dbReference type="SUPFAM" id="SSF52540">
    <property type="entry name" value="P-loop containing nucleoside triphosphate hydrolases"/>
    <property type="match status" value="1"/>
</dbReference>
<comment type="subcellular location">
    <subcellularLocation>
        <location evidence="1">Membrane</location>
        <topology evidence="1">Multi-pass membrane protein</topology>
    </subcellularLocation>
</comment>
<gene>
    <name evidence="11" type="primary">aprD</name>
    <name evidence="11" type="ORF">DF3PB_3640003</name>
</gene>
<feature type="transmembrane region" description="Helical" evidence="8">
    <location>
        <begin position="124"/>
        <end position="150"/>
    </location>
</feature>
<evidence type="ECO:0000256" key="3">
    <source>
        <dbReference type="ARBA" id="ARBA00022741"/>
    </source>
</evidence>
<dbReference type="GO" id="GO:0008233">
    <property type="term" value="F:peptidase activity"/>
    <property type="evidence" value="ECO:0007669"/>
    <property type="project" value="UniProtKB-KW"/>
</dbReference>
<evidence type="ECO:0000256" key="5">
    <source>
        <dbReference type="ARBA" id="ARBA00022989"/>
    </source>
</evidence>
<keyword evidence="3" id="KW-0547">Nucleotide-binding</keyword>
<dbReference type="PANTHER" id="PTHR24221:SF248">
    <property type="entry name" value="ABC TRANSPORTER TRANSMEMBRANE REGION"/>
    <property type="match status" value="1"/>
</dbReference>
<dbReference type="AlphaFoldDB" id="A0A380TH51"/>
<evidence type="ECO:0000256" key="4">
    <source>
        <dbReference type="ARBA" id="ARBA00022840"/>
    </source>
</evidence>
<sequence>MAQLHSNPLQNALKECRNGLPMVAAFSFFINILVLTSPLYMLQIYDRVLGSGRVETLVFLTLLATLALFIMGLLDAIRGRLVGRIGRWFERKLSPELIGASLRGSLFGLPVGAQSLRDLGQIRAFLAGPGVTAIFDSPWVPIFITVIWVMHPVLGMLALGSAIVLFLIAIANEYACREPLKNAAKLSIATHQQADLAIRNADVFQAMGMLPGFLVNWHRQNDTALELQLKATDRSAALIGFSKFTRMFVQTLILGVGAYLVLKMQLTPGGMIAASILLGRALAPVEQAIGAWRTLVSARDSYQRLKGLLERLPPPLESMPLPAPKGRLALENVFYVPRGRDVAVLNGVSFVIEAGEAVGIVGPSAAGKSSLCKIMVGSWAPTRGHARLDGADLFMWRAEELGPHVGYLPQDVELFGGTVKDNIARLSPDGDPQLVVEAAMTAGVHEMILRFPAGYETEIGEGGSYLSGGQRQRIGLARALYGKPRLIVLDEPNASLDSEGEESLIGAIRAAKGWGATVILVAHQPRILGPVDKILLLRNGRVEMFGPRDEIFAKLRPTRVGPATDGRPRIADRPPSAPSVGRGGSAG</sequence>
<dbReference type="InterPro" id="IPR036640">
    <property type="entry name" value="ABC1_TM_sf"/>
</dbReference>
<keyword evidence="11" id="KW-0645">Protease</keyword>
<dbReference type="Pfam" id="PF00664">
    <property type="entry name" value="ABC_membrane"/>
    <property type="match status" value="1"/>
</dbReference>
<feature type="domain" description="ABC transporter" evidence="9">
    <location>
        <begin position="328"/>
        <end position="564"/>
    </location>
</feature>
<dbReference type="InterPro" id="IPR010128">
    <property type="entry name" value="ATPase_T1SS_PrtD-like"/>
</dbReference>
<dbReference type="InterPro" id="IPR027417">
    <property type="entry name" value="P-loop_NTPase"/>
</dbReference>
<keyword evidence="2 8" id="KW-0812">Transmembrane</keyword>
<feature type="domain" description="ABC transmembrane type-1" evidence="10">
    <location>
        <begin position="23"/>
        <end position="297"/>
    </location>
</feature>
<evidence type="ECO:0000259" key="9">
    <source>
        <dbReference type="PROSITE" id="PS50893"/>
    </source>
</evidence>
<feature type="transmembrane region" description="Helical" evidence="8">
    <location>
        <begin position="156"/>
        <end position="175"/>
    </location>
</feature>
<dbReference type="Gene3D" id="3.40.50.300">
    <property type="entry name" value="P-loop containing nucleotide triphosphate hydrolases"/>
    <property type="match status" value="1"/>
</dbReference>
<reference evidence="11" key="1">
    <citation type="submission" date="2018-07" db="EMBL/GenBank/DDBJ databases">
        <authorList>
            <person name="Quirk P.G."/>
            <person name="Krulwich T.A."/>
        </authorList>
    </citation>
    <scope>NUCLEOTIDE SEQUENCE</scope>
</reference>
<evidence type="ECO:0000256" key="1">
    <source>
        <dbReference type="ARBA" id="ARBA00004141"/>
    </source>
</evidence>
<dbReference type="InterPro" id="IPR011527">
    <property type="entry name" value="ABC1_TM_dom"/>
</dbReference>
<dbReference type="GO" id="GO:0140359">
    <property type="term" value="F:ABC-type transporter activity"/>
    <property type="evidence" value="ECO:0007669"/>
    <property type="project" value="InterPro"/>
</dbReference>
<dbReference type="SUPFAM" id="SSF90123">
    <property type="entry name" value="ABC transporter transmembrane region"/>
    <property type="match status" value="1"/>
</dbReference>
<dbReference type="GO" id="GO:0034040">
    <property type="term" value="F:ATPase-coupled lipid transmembrane transporter activity"/>
    <property type="evidence" value="ECO:0007669"/>
    <property type="project" value="TreeGrafter"/>
</dbReference>
<dbReference type="Pfam" id="PF00005">
    <property type="entry name" value="ABC_tran"/>
    <property type="match status" value="1"/>
</dbReference>
<dbReference type="PROSITE" id="PS50893">
    <property type="entry name" value="ABC_TRANSPORTER_2"/>
    <property type="match status" value="1"/>
</dbReference>
<dbReference type="InterPro" id="IPR039421">
    <property type="entry name" value="Type_1_exporter"/>
</dbReference>
<name>A0A380TH51_9ZZZZ</name>
<feature type="transmembrane region" description="Helical" evidence="8">
    <location>
        <begin position="57"/>
        <end position="77"/>
    </location>
</feature>
<evidence type="ECO:0000256" key="6">
    <source>
        <dbReference type="ARBA" id="ARBA00023136"/>
    </source>
</evidence>
<keyword evidence="11" id="KW-0378">Hydrolase</keyword>
<dbReference type="GO" id="GO:0016887">
    <property type="term" value="F:ATP hydrolysis activity"/>
    <property type="evidence" value="ECO:0007669"/>
    <property type="project" value="InterPro"/>
</dbReference>
<evidence type="ECO:0000256" key="8">
    <source>
        <dbReference type="SAM" id="Phobius"/>
    </source>
</evidence>
<protein>
    <submittedName>
        <fullName evidence="11">Alkaline protease secretion ATP-binding protein AprD</fullName>
    </submittedName>
</protein>
<dbReference type="GO" id="GO:0030253">
    <property type="term" value="P:protein secretion by the type I secretion system"/>
    <property type="evidence" value="ECO:0007669"/>
    <property type="project" value="InterPro"/>
</dbReference>
<dbReference type="PROSITE" id="PS50929">
    <property type="entry name" value="ABC_TM1F"/>
    <property type="match status" value="1"/>
</dbReference>
<dbReference type="Gene3D" id="1.20.1560.10">
    <property type="entry name" value="ABC transporter type 1, transmembrane domain"/>
    <property type="match status" value="1"/>
</dbReference>
<feature type="transmembrane region" description="Helical" evidence="8">
    <location>
        <begin position="20"/>
        <end position="45"/>
    </location>
</feature>
<dbReference type="InterPro" id="IPR017871">
    <property type="entry name" value="ABC_transporter-like_CS"/>
</dbReference>
<evidence type="ECO:0000259" key="10">
    <source>
        <dbReference type="PROSITE" id="PS50929"/>
    </source>
</evidence>
<dbReference type="InterPro" id="IPR003439">
    <property type="entry name" value="ABC_transporter-like_ATP-bd"/>
</dbReference>
<organism evidence="11">
    <name type="scientific">metagenome</name>
    <dbReference type="NCBI Taxonomy" id="256318"/>
    <lineage>
        <taxon>unclassified sequences</taxon>
        <taxon>metagenomes</taxon>
    </lineage>
</organism>
<dbReference type="NCBIfam" id="TIGR01842">
    <property type="entry name" value="type_I_sec_PrtD"/>
    <property type="match status" value="1"/>
</dbReference>
<dbReference type="GO" id="GO:0006508">
    <property type="term" value="P:proteolysis"/>
    <property type="evidence" value="ECO:0007669"/>
    <property type="project" value="UniProtKB-KW"/>
</dbReference>
<feature type="region of interest" description="Disordered" evidence="7">
    <location>
        <begin position="557"/>
        <end position="587"/>
    </location>
</feature>
<keyword evidence="6 8" id="KW-0472">Membrane</keyword>
<dbReference type="PROSITE" id="PS00211">
    <property type="entry name" value="ABC_TRANSPORTER_1"/>
    <property type="match status" value="1"/>
</dbReference>
<dbReference type="InterPro" id="IPR003593">
    <property type="entry name" value="AAA+_ATPase"/>
</dbReference>
<proteinExistence type="predicted"/>
<dbReference type="GO" id="GO:0016020">
    <property type="term" value="C:membrane"/>
    <property type="evidence" value="ECO:0007669"/>
    <property type="project" value="UniProtKB-SubCell"/>
</dbReference>
<keyword evidence="4 11" id="KW-0067">ATP-binding</keyword>
<accession>A0A380TH51</accession>
<dbReference type="SMART" id="SM00382">
    <property type="entry name" value="AAA"/>
    <property type="match status" value="1"/>
</dbReference>